<dbReference type="GO" id="GO:0016757">
    <property type="term" value="F:glycosyltransferase activity"/>
    <property type="evidence" value="ECO:0007669"/>
    <property type="project" value="UniProtKB-KW"/>
</dbReference>
<keyword evidence="4" id="KW-0808">Transferase</keyword>
<dbReference type="Gene3D" id="3.40.50.1000">
    <property type="entry name" value="HAD superfamily/HAD-like"/>
    <property type="match status" value="1"/>
</dbReference>
<dbReference type="SUPFAM" id="SSF53756">
    <property type="entry name" value="UDP-Glycosyltransferase/glycogen phosphorylase"/>
    <property type="match status" value="1"/>
</dbReference>
<keyword evidence="3" id="KW-0328">Glycosyltransferase</keyword>
<dbReference type="CDD" id="cd03788">
    <property type="entry name" value="GT20_TPS"/>
    <property type="match status" value="1"/>
</dbReference>
<evidence type="ECO:0000313" key="6">
    <source>
        <dbReference type="EMBL" id="VAI62006.1"/>
    </source>
</evidence>
<dbReference type="FunFam" id="3.40.50.1000:FF:000052">
    <property type="entry name" value="Alpha,alpha-trehalose-phosphate synthase [UDP-forming] 6"/>
    <property type="match status" value="1"/>
</dbReference>
<feature type="region of interest" description="Disordered" evidence="5">
    <location>
        <begin position="21"/>
        <end position="45"/>
    </location>
</feature>
<dbReference type="AlphaFoldDB" id="A0A9R0YWZ3"/>
<dbReference type="InterPro" id="IPR023214">
    <property type="entry name" value="HAD_sf"/>
</dbReference>
<dbReference type="SUPFAM" id="SSF56784">
    <property type="entry name" value="HAD-like"/>
    <property type="match status" value="1"/>
</dbReference>
<dbReference type="Gene3D" id="3.40.50.2000">
    <property type="entry name" value="Glycogen Phosphorylase B"/>
    <property type="match status" value="2"/>
</dbReference>
<dbReference type="InterPro" id="IPR036412">
    <property type="entry name" value="HAD-like_sf"/>
</dbReference>
<dbReference type="Pfam" id="PF00982">
    <property type="entry name" value="Glyco_transf_20"/>
    <property type="match status" value="1"/>
</dbReference>
<evidence type="ECO:0008006" key="8">
    <source>
        <dbReference type="Google" id="ProtNLM"/>
    </source>
</evidence>
<protein>
    <recommendedName>
        <fullName evidence="8">Trehalose-phosphatase</fullName>
    </recommendedName>
</protein>
<evidence type="ECO:0000256" key="1">
    <source>
        <dbReference type="ARBA" id="ARBA00005409"/>
    </source>
</evidence>
<dbReference type="PANTHER" id="PTHR10788:SF46">
    <property type="entry name" value="ALPHA,ALPHA-TREHALOSE-PHOSPHATE SYNTHASE [UDP-FORMING] 11-RELATED"/>
    <property type="match status" value="1"/>
</dbReference>
<dbReference type="FunFam" id="3.40.50.2000:FF:000010">
    <property type="entry name" value="Alpha,alpha-trehalose-phosphate synthase"/>
    <property type="match status" value="1"/>
</dbReference>
<proteinExistence type="inferred from homology"/>
<gene>
    <name evidence="6" type="ORF">TRITD_6Bv1G204670</name>
</gene>
<dbReference type="FunFam" id="3.40.50.2000:FF:000079">
    <property type="entry name" value="Trehalose-6-phosphate synthase 8"/>
    <property type="match status" value="1"/>
</dbReference>
<sequence>MPSLSCHNLLDLAEELPPSPLRLPRVMAGASPSSPASPSPAGPPRRVIVSHRLPLRASPDPAAPFGLRFTVDAGTVAYQLRSGLPASAPVLHVGTLPPAAAEAASDELASYLLAHFSCLPVFLPADLHGKFYHGFCKHYMWPLLHYLLPLTPSTLGGLPFDRALYHSFLSANRAFADRLTEVLAPDDDFVWIQDYHLLALPTFLRKRFPRARVGFFLHSPFPSSEIFRTIPVRDDLLRALLNADLVGFHTFDYARHFLSACSRLLGLDYQSKRGYIGIEYYGRTVTVKILPVGIDMGQLRSVVSAPETADVVRQVADAYKGRRLMLGVDDVDLFKGIGLKFLGMEQLLVENPELRGKAVLVQITNPARSEGRDVQEVQDEARAISARVNERFGTPGYTPIVMISRPVSEYEKAAYYAAAECCVVSAVRDGLNRIPYIYTVCRQESTALGDAPKRSVIVLSEFVGCSPSLSGAIRVNPWSVESVAEAMSSALRMSDGEQRLRHEKHYKYVEKLGIAAEHGYFTRWSKESPWETCGLVADFDWKKTAEPVMRLYTEATDGSYIEHKESALVWHHDEADPDFGSCQAKELLDHLESVLANEPVVVKRGQHIVEVNPQGISKGVVVESLLSSMVRGGKAPDFVLCIGDDRSDEDMFESIVCPANGSVKLPATSEVFACTVGKKPSMAKYYLDDTVDVIKMLQGLANAPSQQRPWPVQLRVTFEEGNGV</sequence>
<dbReference type="NCBIfam" id="TIGR00685">
    <property type="entry name" value="T6PP"/>
    <property type="match status" value="1"/>
</dbReference>
<dbReference type="GO" id="GO:0005992">
    <property type="term" value="P:trehalose biosynthetic process"/>
    <property type="evidence" value="ECO:0007669"/>
    <property type="project" value="InterPro"/>
</dbReference>
<evidence type="ECO:0000256" key="2">
    <source>
        <dbReference type="ARBA" id="ARBA00006330"/>
    </source>
</evidence>
<keyword evidence="7" id="KW-1185">Reference proteome</keyword>
<dbReference type="Proteomes" id="UP000324705">
    <property type="component" value="Chromosome 6B"/>
</dbReference>
<reference evidence="6 7" key="1">
    <citation type="submission" date="2017-09" db="EMBL/GenBank/DDBJ databases">
        <authorList>
            <consortium name="International Durum Wheat Genome Sequencing Consortium (IDWGSC)"/>
            <person name="Milanesi L."/>
        </authorList>
    </citation>
    <scope>NUCLEOTIDE SEQUENCE [LARGE SCALE GENOMIC DNA]</scope>
    <source>
        <strain evidence="7">cv. Svevo</strain>
    </source>
</reference>
<evidence type="ECO:0000256" key="3">
    <source>
        <dbReference type="ARBA" id="ARBA00022676"/>
    </source>
</evidence>
<name>A0A9R0YWZ3_TRITD</name>
<dbReference type="PANTHER" id="PTHR10788">
    <property type="entry name" value="TREHALOSE-6-PHOSPHATE SYNTHASE"/>
    <property type="match status" value="1"/>
</dbReference>
<dbReference type="InterPro" id="IPR001830">
    <property type="entry name" value="Glyco_trans_20"/>
</dbReference>
<feature type="compositionally biased region" description="Low complexity" evidence="5">
    <location>
        <begin position="22"/>
        <end position="34"/>
    </location>
</feature>
<evidence type="ECO:0000256" key="4">
    <source>
        <dbReference type="ARBA" id="ARBA00022679"/>
    </source>
</evidence>
<comment type="similarity">
    <text evidence="2">In the C-terminal section; belongs to the trehalose phosphatase family.</text>
</comment>
<dbReference type="Pfam" id="PF08282">
    <property type="entry name" value="Hydrolase_3"/>
    <property type="match status" value="1"/>
</dbReference>
<dbReference type="FunFam" id="3.30.70.1020:FF:000002">
    <property type="entry name" value="Trehalose-6-phosphate synthase 2"/>
    <property type="match status" value="1"/>
</dbReference>
<organism evidence="6 7">
    <name type="scientific">Triticum turgidum subsp. durum</name>
    <name type="common">Durum wheat</name>
    <name type="synonym">Triticum durum</name>
    <dbReference type="NCBI Taxonomy" id="4567"/>
    <lineage>
        <taxon>Eukaryota</taxon>
        <taxon>Viridiplantae</taxon>
        <taxon>Streptophyta</taxon>
        <taxon>Embryophyta</taxon>
        <taxon>Tracheophyta</taxon>
        <taxon>Spermatophyta</taxon>
        <taxon>Magnoliopsida</taxon>
        <taxon>Liliopsida</taxon>
        <taxon>Poales</taxon>
        <taxon>Poaceae</taxon>
        <taxon>BOP clade</taxon>
        <taxon>Pooideae</taxon>
        <taxon>Triticodae</taxon>
        <taxon>Triticeae</taxon>
        <taxon>Triticinae</taxon>
        <taxon>Triticum</taxon>
    </lineage>
</organism>
<dbReference type="InterPro" id="IPR003337">
    <property type="entry name" value="Trehalose_PPase"/>
</dbReference>
<dbReference type="GO" id="GO:0004805">
    <property type="term" value="F:trehalose-phosphatase activity"/>
    <property type="evidence" value="ECO:0007669"/>
    <property type="project" value="TreeGrafter"/>
</dbReference>
<evidence type="ECO:0000256" key="5">
    <source>
        <dbReference type="SAM" id="MobiDB-lite"/>
    </source>
</evidence>
<comment type="similarity">
    <text evidence="1">In the N-terminal section; belongs to the glycosyltransferase 20 family.</text>
</comment>
<evidence type="ECO:0000313" key="7">
    <source>
        <dbReference type="Proteomes" id="UP000324705"/>
    </source>
</evidence>
<dbReference type="EMBL" id="LT934122">
    <property type="protein sequence ID" value="VAI62006.1"/>
    <property type="molecule type" value="Genomic_DNA"/>
</dbReference>
<dbReference type="Gramene" id="TRITD6Bv1G204670.7">
    <property type="protein sequence ID" value="TRITD6Bv1G204670.7"/>
    <property type="gene ID" value="TRITD6Bv1G204670"/>
</dbReference>
<dbReference type="GO" id="GO:0005829">
    <property type="term" value="C:cytosol"/>
    <property type="evidence" value="ECO:0007669"/>
    <property type="project" value="TreeGrafter"/>
</dbReference>
<accession>A0A9R0YWZ3</accession>